<dbReference type="GO" id="GO:0046872">
    <property type="term" value="F:metal ion binding"/>
    <property type="evidence" value="ECO:0007669"/>
    <property type="project" value="UniProtKB-KW"/>
</dbReference>
<dbReference type="AlphaFoldDB" id="A0A850RDU6"/>
<dbReference type="RefSeq" id="WP_176976251.1">
    <property type="nucleotide sequence ID" value="NZ_JABZEO010000005.1"/>
</dbReference>
<proteinExistence type="predicted"/>
<evidence type="ECO:0000256" key="2">
    <source>
        <dbReference type="ARBA" id="ARBA00023004"/>
    </source>
</evidence>
<dbReference type="Gene3D" id="3.30.70.20">
    <property type="match status" value="1"/>
</dbReference>
<keyword evidence="6" id="KW-1185">Reference proteome</keyword>
<name>A0A850RDU6_9GAMM</name>
<dbReference type="GO" id="GO:0051536">
    <property type="term" value="F:iron-sulfur cluster binding"/>
    <property type="evidence" value="ECO:0007669"/>
    <property type="project" value="UniProtKB-KW"/>
</dbReference>
<dbReference type="PROSITE" id="PS00198">
    <property type="entry name" value="4FE4S_FER_1"/>
    <property type="match status" value="1"/>
</dbReference>
<evidence type="ECO:0000259" key="4">
    <source>
        <dbReference type="PROSITE" id="PS51379"/>
    </source>
</evidence>
<dbReference type="InterPro" id="IPR017900">
    <property type="entry name" value="4Fe4S_Fe_S_CS"/>
</dbReference>
<sequence length="92" mass="9777">MAFKIIEGCVNCWACEPLCPSQAIVAAKPHFLIDAHKCTECEGEYADPQCASICPVEGVILDSLGMPLNPPGSLTGIPPERLAAARAEIRAR</sequence>
<protein>
    <submittedName>
        <fullName evidence="5">Ferredoxin</fullName>
    </submittedName>
</protein>
<evidence type="ECO:0000256" key="3">
    <source>
        <dbReference type="ARBA" id="ARBA00023014"/>
    </source>
</evidence>
<keyword evidence="2" id="KW-0408">Iron</keyword>
<accession>A0A850RDU6</accession>
<organism evidence="5 6">
    <name type="scientific">Allochromatium humboldtianum</name>
    <dbReference type="NCBI Taxonomy" id="504901"/>
    <lineage>
        <taxon>Bacteria</taxon>
        <taxon>Pseudomonadati</taxon>
        <taxon>Pseudomonadota</taxon>
        <taxon>Gammaproteobacteria</taxon>
        <taxon>Chromatiales</taxon>
        <taxon>Chromatiaceae</taxon>
        <taxon>Allochromatium</taxon>
    </lineage>
</organism>
<evidence type="ECO:0000313" key="6">
    <source>
        <dbReference type="Proteomes" id="UP000592294"/>
    </source>
</evidence>
<dbReference type="PROSITE" id="PS51379">
    <property type="entry name" value="4FE4S_FER_2"/>
    <property type="match status" value="1"/>
</dbReference>
<keyword evidence="1" id="KW-0479">Metal-binding</keyword>
<comment type="caution">
    <text evidence="5">The sequence shown here is derived from an EMBL/GenBank/DDBJ whole genome shotgun (WGS) entry which is preliminary data.</text>
</comment>
<evidence type="ECO:0000313" key="5">
    <source>
        <dbReference type="EMBL" id="NVZ09497.1"/>
    </source>
</evidence>
<dbReference type="SUPFAM" id="SSF54862">
    <property type="entry name" value="4Fe-4S ferredoxins"/>
    <property type="match status" value="1"/>
</dbReference>
<dbReference type="Proteomes" id="UP000592294">
    <property type="component" value="Unassembled WGS sequence"/>
</dbReference>
<gene>
    <name evidence="5" type="ORF">HW932_09495</name>
</gene>
<feature type="domain" description="4Fe-4S ferredoxin-type" evidence="4">
    <location>
        <begin position="1"/>
        <end position="29"/>
    </location>
</feature>
<dbReference type="EMBL" id="JABZEO010000005">
    <property type="protein sequence ID" value="NVZ09497.1"/>
    <property type="molecule type" value="Genomic_DNA"/>
</dbReference>
<reference evidence="5 6" key="1">
    <citation type="submission" date="2020-06" db="EMBL/GenBank/DDBJ databases">
        <title>Whole-genome sequence of Allochromatium humboldtianum DSM 21881, type strain.</title>
        <authorList>
            <person name="Kyndt J.A."/>
            <person name="Meyer T.E."/>
        </authorList>
    </citation>
    <scope>NUCLEOTIDE SEQUENCE [LARGE SCALE GENOMIC DNA]</scope>
    <source>
        <strain evidence="5 6">DSM 21881</strain>
    </source>
</reference>
<dbReference type="InterPro" id="IPR017896">
    <property type="entry name" value="4Fe4S_Fe-S-bd"/>
</dbReference>
<evidence type="ECO:0000256" key="1">
    <source>
        <dbReference type="ARBA" id="ARBA00022723"/>
    </source>
</evidence>
<keyword evidence="3" id="KW-0411">Iron-sulfur</keyword>